<evidence type="ECO:0000256" key="7">
    <source>
        <dbReference type="ARBA" id="ARBA00023251"/>
    </source>
</evidence>
<comment type="caution">
    <text evidence="10">The sequence shown here is derived from an EMBL/GenBank/DDBJ whole genome shotgun (WGS) entry which is preliminary data.</text>
</comment>
<feature type="transmembrane region" description="Helical" evidence="8">
    <location>
        <begin position="21"/>
        <end position="45"/>
    </location>
</feature>
<keyword evidence="2" id="KW-0813">Transport</keyword>
<dbReference type="PROSITE" id="PS50850">
    <property type="entry name" value="MFS"/>
    <property type="match status" value="1"/>
</dbReference>
<dbReference type="Pfam" id="PF07690">
    <property type="entry name" value="MFS_1"/>
    <property type="match status" value="1"/>
</dbReference>
<reference evidence="10 11" key="1">
    <citation type="submission" date="2023-04" db="EMBL/GenBank/DDBJ databases">
        <title>Streptomyces chengmaiensis sp. nov. isolated from the stem of mangrove plant in Hainan.</title>
        <authorList>
            <person name="Huang X."/>
            <person name="Zhou S."/>
            <person name="Chu X."/>
            <person name="Xie Y."/>
            <person name="Lin Y."/>
        </authorList>
    </citation>
    <scope>NUCLEOTIDE SEQUENCE [LARGE SCALE GENOMIC DNA]</scope>
    <source>
        <strain evidence="10 11">HNM0663</strain>
    </source>
</reference>
<organism evidence="10 11">
    <name type="scientific">Streptomyces chengmaiensis</name>
    <dbReference type="NCBI Taxonomy" id="3040919"/>
    <lineage>
        <taxon>Bacteria</taxon>
        <taxon>Bacillati</taxon>
        <taxon>Actinomycetota</taxon>
        <taxon>Actinomycetes</taxon>
        <taxon>Kitasatosporales</taxon>
        <taxon>Streptomycetaceae</taxon>
        <taxon>Streptomyces</taxon>
    </lineage>
</organism>
<dbReference type="RefSeq" id="WP_279926360.1">
    <property type="nucleotide sequence ID" value="NZ_JARWBG010000003.1"/>
</dbReference>
<evidence type="ECO:0000313" key="10">
    <source>
        <dbReference type="EMBL" id="MDH2388060.1"/>
    </source>
</evidence>
<feature type="domain" description="Major facilitator superfamily (MFS) profile" evidence="9">
    <location>
        <begin position="23"/>
        <end position="517"/>
    </location>
</feature>
<evidence type="ECO:0000313" key="11">
    <source>
        <dbReference type="Proteomes" id="UP001223144"/>
    </source>
</evidence>
<evidence type="ECO:0000256" key="4">
    <source>
        <dbReference type="ARBA" id="ARBA00022692"/>
    </source>
</evidence>
<evidence type="ECO:0000256" key="8">
    <source>
        <dbReference type="SAM" id="Phobius"/>
    </source>
</evidence>
<evidence type="ECO:0000256" key="1">
    <source>
        <dbReference type="ARBA" id="ARBA00004651"/>
    </source>
</evidence>
<gene>
    <name evidence="10" type="ORF">QCN29_04505</name>
</gene>
<sequence length="536" mass="55288">MTSQTRFRPAEQPRQADPRRWLVLSVLLVSLLLVVLDTSILHVALKTLAEPAPIGLDASPSGLQWAVDSYTLVFAALLISTGVLADRWGRKRTLVTGLAVFGLSSLWSAYADSTAELIAARAALGVGAALVMPATLAIIMRVFPPDERAKAVGVWAGAAGLAVAVGPVVGGALLEHFWWGSVFLINIPIVAVGIVAALLVVPESANPCRGGFDPVGVLLSVTGLALVVYGAVKGGEAADWTEREVWAPVLGGIAVLAGFVSWERRTALPALDVGLFRVPRFSAAVTVIGLVFFALLGATFFLVFYLQSVRGWSPLQAGLRLLPLAVAQLAFAVPAGLAARRIGTRPVCCAGMLLATLSLLAMAAVDQHTSLWAIESVFFVMGVGIACVMPPATAAVMASLPQERAGVGSAVNTTFRQVGGALGVAVLGSLLTSAYRSDMTDRLAGLPLGLPEGARDRALQSVEGTLTAADSLGPRGEALADSAVHAFVSAMHTTALAAAAATLLGALVSLLLLPPRTSAGRGAAERTSPATQPTEV</sequence>
<evidence type="ECO:0000256" key="2">
    <source>
        <dbReference type="ARBA" id="ARBA00022448"/>
    </source>
</evidence>
<dbReference type="InterPro" id="IPR020846">
    <property type="entry name" value="MFS_dom"/>
</dbReference>
<keyword evidence="5 8" id="KW-1133">Transmembrane helix</keyword>
<dbReference type="InterPro" id="IPR005829">
    <property type="entry name" value="Sugar_transporter_CS"/>
</dbReference>
<feature type="transmembrane region" description="Helical" evidence="8">
    <location>
        <begin position="495"/>
        <end position="513"/>
    </location>
</feature>
<name>A0ABT6HID8_9ACTN</name>
<feature type="transmembrane region" description="Helical" evidence="8">
    <location>
        <begin position="212"/>
        <end position="232"/>
    </location>
</feature>
<dbReference type="CDD" id="cd17321">
    <property type="entry name" value="MFS_MMR_MDR_like"/>
    <property type="match status" value="1"/>
</dbReference>
<accession>A0ABT6HID8</accession>
<dbReference type="EMBL" id="JARWBG010000003">
    <property type="protein sequence ID" value="MDH2388060.1"/>
    <property type="molecule type" value="Genomic_DNA"/>
</dbReference>
<dbReference type="PANTHER" id="PTHR42718">
    <property type="entry name" value="MAJOR FACILITATOR SUPERFAMILY MULTIDRUG TRANSPORTER MFSC"/>
    <property type="match status" value="1"/>
</dbReference>
<dbReference type="PRINTS" id="PR01036">
    <property type="entry name" value="TCRTETB"/>
</dbReference>
<feature type="transmembrane region" description="Helical" evidence="8">
    <location>
        <begin position="418"/>
        <end position="435"/>
    </location>
</feature>
<proteinExistence type="predicted"/>
<dbReference type="Gene3D" id="1.20.1250.20">
    <property type="entry name" value="MFS general substrate transporter like domains"/>
    <property type="match status" value="1"/>
</dbReference>
<evidence type="ECO:0000256" key="3">
    <source>
        <dbReference type="ARBA" id="ARBA00022475"/>
    </source>
</evidence>
<feature type="transmembrane region" description="Helical" evidence="8">
    <location>
        <begin position="92"/>
        <end position="111"/>
    </location>
</feature>
<dbReference type="InterPro" id="IPR036259">
    <property type="entry name" value="MFS_trans_sf"/>
</dbReference>
<feature type="transmembrane region" description="Helical" evidence="8">
    <location>
        <begin position="178"/>
        <end position="200"/>
    </location>
</feature>
<feature type="transmembrane region" description="Helical" evidence="8">
    <location>
        <begin position="152"/>
        <end position="172"/>
    </location>
</feature>
<dbReference type="Proteomes" id="UP001223144">
    <property type="component" value="Unassembled WGS sequence"/>
</dbReference>
<feature type="transmembrane region" description="Helical" evidence="8">
    <location>
        <begin position="346"/>
        <end position="365"/>
    </location>
</feature>
<keyword evidence="4 8" id="KW-0812">Transmembrane</keyword>
<feature type="transmembrane region" description="Helical" evidence="8">
    <location>
        <begin position="65"/>
        <end position="85"/>
    </location>
</feature>
<keyword evidence="11" id="KW-1185">Reference proteome</keyword>
<feature type="transmembrane region" description="Helical" evidence="8">
    <location>
        <begin position="117"/>
        <end position="140"/>
    </location>
</feature>
<dbReference type="NCBIfam" id="TIGR00711">
    <property type="entry name" value="efflux_EmrB"/>
    <property type="match status" value="1"/>
</dbReference>
<dbReference type="SUPFAM" id="SSF103473">
    <property type="entry name" value="MFS general substrate transporter"/>
    <property type="match status" value="1"/>
</dbReference>
<keyword evidence="3" id="KW-1003">Cell membrane</keyword>
<feature type="transmembrane region" description="Helical" evidence="8">
    <location>
        <begin position="377"/>
        <end position="398"/>
    </location>
</feature>
<protein>
    <submittedName>
        <fullName evidence="10">DHA2 family efflux MFS transporter permease subunit</fullName>
    </submittedName>
</protein>
<feature type="transmembrane region" description="Helical" evidence="8">
    <location>
        <begin position="283"/>
        <end position="306"/>
    </location>
</feature>
<dbReference type="Gene3D" id="1.20.1720.10">
    <property type="entry name" value="Multidrug resistance protein D"/>
    <property type="match status" value="1"/>
</dbReference>
<feature type="transmembrane region" description="Helical" evidence="8">
    <location>
        <begin position="244"/>
        <end position="262"/>
    </location>
</feature>
<keyword evidence="7" id="KW-0046">Antibiotic resistance</keyword>
<dbReference type="InterPro" id="IPR004638">
    <property type="entry name" value="EmrB-like"/>
</dbReference>
<dbReference type="PANTHER" id="PTHR42718:SF42">
    <property type="entry name" value="EXPORT PROTEIN"/>
    <property type="match status" value="1"/>
</dbReference>
<evidence type="ECO:0000256" key="6">
    <source>
        <dbReference type="ARBA" id="ARBA00023136"/>
    </source>
</evidence>
<evidence type="ECO:0000259" key="9">
    <source>
        <dbReference type="PROSITE" id="PS50850"/>
    </source>
</evidence>
<dbReference type="InterPro" id="IPR011701">
    <property type="entry name" value="MFS"/>
</dbReference>
<comment type="subcellular location">
    <subcellularLocation>
        <location evidence="1">Cell membrane</location>
        <topology evidence="1">Multi-pass membrane protein</topology>
    </subcellularLocation>
</comment>
<feature type="transmembrane region" description="Helical" evidence="8">
    <location>
        <begin position="318"/>
        <end position="339"/>
    </location>
</feature>
<keyword evidence="6 8" id="KW-0472">Membrane</keyword>
<dbReference type="PROSITE" id="PS00216">
    <property type="entry name" value="SUGAR_TRANSPORT_1"/>
    <property type="match status" value="1"/>
</dbReference>
<evidence type="ECO:0000256" key="5">
    <source>
        <dbReference type="ARBA" id="ARBA00022989"/>
    </source>
</evidence>